<dbReference type="EMBL" id="FOXO01000001">
    <property type="protein sequence ID" value="SFP37127.1"/>
    <property type="molecule type" value="Genomic_DNA"/>
</dbReference>
<evidence type="ECO:0000313" key="6">
    <source>
        <dbReference type="Proteomes" id="UP000182624"/>
    </source>
</evidence>
<evidence type="ECO:0000256" key="1">
    <source>
        <dbReference type="ARBA" id="ARBA00022676"/>
    </source>
</evidence>
<evidence type="ECO:0000256" key="2">
    <source>
        <dbReference type="ARBA" id="ARBA00022679"/>
    </source>
</evidence>
<keyword evidence="3" id="KW-0472">Membrane</keyword>
<keyword evidence="6" id="KW-1185">Reference proteome</keyword>
<dbReference type="Pfam" id="PF03808">
    <property type="entry name" value="Glyco_tran_WecG"/>
    <property type="match status" value="1"/>
</dbReference>
<keyword evidence="3" id="KW-1133">Transmembrane helix</keyword>
<keyword evidence="1" id="KW-0328">Glycosyltransferase</keyword>
<gene>
    <name evidence="5" type="ORF">SAMN04487928_101130</name>
</gene>
<keyword evidence="2" id="KW-0808">Transferase</keyword>
<sequence length="869" mass="101207">MYNSKMKIRNDKRIRRITFMMDEMSIIVAFLLAIVIRFKEIMKWVDFNYGIYVSLFITSLIFETLVYFIYDYSGPNIVAMDPIDNFFMAFKSRVLLQMLSLGYLFVVQRSILASRIVIGIFSVLSVVLGYIIRMVYRYYYIKKNGDSIFPMVYKIKSDNIDINHIKEEIDIGDYESVLLFTNMMDEKKANEYLQELRKMGIRTYVSLNYEDYEIRSGIITDIDTYEAMPAFVGSEKCRIFGINYSISRIEEAVHHVLKYIDELKGQYICFSNVHTSVVARENHDYLNTLNGAAFVFPDGAPIYRVEKMRGFVGAERVAGPDFMENMFRDTMDGKVSHFFYGSTEKTLANLRENLQMVYPGLNVKGMYSPPFRKLTPEEDAEVIKMINESGADIVWVGLGAPKQEEWMRDHKGKINAVMMGVGAGFDFHAGTLKRAPLWIRRVGLEWLFRLFKEPARLFKRYVVNNIKFMVYLLTDKTREAEYYHTKKKQIFCIGCKGVPAEYGGFETFMDNLTKYRHRDDIRYHIARIADSNGRYIYNDAKCFDVKTPQVGAGRAVIYDLRALRRCVNYCKERPEITDPIFFIMACRIGPFMGHYKRKIEKLGGKVILNPDGHDWSRRKWSRPVRAYWKLSEKLMVKHADRIVCDSQEIEKYINKEYACYNPNTTYIAYGAELTASAYADDSDVFVNWLKDNSTSAGEYYIVVGRFVEENNFDIIIREFMKTSTDKKLIIITTTNDKLAMTINKQLNYQNDERIIISKPIYDKELVKKIRENAFAYIHGHEVGGTNPSLLEALASTSVNLVLDVKYNREVVQDAGLYWYKDEGNLAEVISQVETLGSDGRKAMDFKAKKRIKDHYTWDYISQKYEEEFC</sequence>
<dbReference type="PANTHER" id="PTHR34136:SF1">
    <property type="entry name" value="UDP-N-ACETYL-D-MANNOSAMINURONIC ACID TRANSFERASE"/>
    <property type="match status" value="1"/>
</dbReference>
<proteinExistence type="predicted"/>
<dbReference type="Proteomes" id="UP000182624">
    <property type="component" value="Unassembled WGS sequence"/>
</dbReference>
<keyword evidence="3" id="KW-0812">Transmembrane</keyword>
<reference evidence="6" key="1">
    <citation type="submission" date="2016-10" db="EMBL/GenBank/DDBJ databases">
        <authorList>
            <person name="Varghese N."/>
            <person name="Submissions S."/>
        </authorList>
    </citation>
    <scope>NUCLEOTIDE SEQUENCE [LARGE SCALE GENOMIC DNA]</scope>
    <source>
        <strain evidence="6">P18</strain>
    </source>
</reference>
<dbReference type="NCBIfam" id="TIGR00696">
    <property type="entry name" value="wecG_tagA_cpsF"/>
    <property type="match status" value="1"/>
</dbReference>
<feature type="domain" description="DUF1972" evidence="4">
    <location>
        <begin position="488"/>
        <end position="672"/>
    </location>
</feature>
<evidence type="ECO:0000256" key="3">
    <source>
        <dbReference type="SAM" id="Phobius"/>
    </source>
</evidence>
<evidence type="ECO:0000313" key="5">
    <source>
        <dbReference type="EMBL" id="SFP37127.1"/>
    </source>
</evidence>
<dbReference type="AlphaFoldDB" id="A0A1I5PT59"/>
<accession>A0A1I5PT59</accession>
<protein>
    <submittedName>
        <fullName evidence="5">Polymer biosynthesis protein, WecB/TagA/CpsF family</fullName>
    </submittedName>
</protein>
<name>A0A1I5PT59_9FIRM</name>
<dbReference type="PANTHER" id="PTHR34136">
    <property type="match status" value="1"/>
</dbReference>
<dbReference type="CDD" id="cd06533">
    <property type="entry name" value="Glyco_transf_WecG_TagA"/>
    <property type="match status" value="1"/>
</dbReference>
<organism evidence="5 6">
    <name type="scientific">Butyrivibrio proteoclasticus</name>
    <dbReference type="NCBI Taxonomy" id="43305"/>
    <lineage>
        <taxon>Bacteria</taxon>
        <taxon>Bacillati</taxon>
        <taxon>Bacillota</taxon>
        <taxon>Clostridia</taxon>
        <taxon>Lachnospirales</taxon>
        <taxon>Lachnospiraceae</taxon>
        <taxon>Butyrivibrio</taxon>
    </lineage>
</organism>
<evidence type="ECO:0000259" key="4">
    <source>
        <dbReference type="Pfam" id="PF09314"/>
    </source>
</evidence>
<dbReference type="SUPFAM" id="SSF53756">
    <property type="entry name" value="UDP-Glycosyltransferase/glycogen phosphorylase"/>
    <property type="match status" value="1"/>
</dbReference>
<dbReference type="InterPro" id="IPR015393">
    <property type="entry name" value="DUF1972"/>
</dbReference>
<dbReference type="NCBIfam" id="NF046071">
    <property type="entry name" value="B1-4RhmsylTfaseCps2T"/>
    <property type="match status" value="1"/>
</dbReference>
<feature type="transmembrane region" description="Helical" evidence="3">
    <location>
        <begin position="49"/>
        <end position="70"/>
    </location>
</feature>
<dbReference type="Pfam" id="PF09314">
    <property type="entry name" value="DUF1972"/>
    <property type="match status" value="1"/>
</dbReference>
<dbReference type="OrthoDB" id="9792269at2"/>
<dbReference type="Gene3D" id="3.40.50.2000">
    <property type="entry name" value="Glycogen Phosphorylase B"/>
    <property type="match status" value="2"/>
</dbReference>
<dbReference type="GO" id="GO:0016758">
    <property type="term" value="F:hexosyltransferase activity"/>
    <property type="evidence" value="ECO:0007669"/>
    <property type="project" value="TreeGrafter"/>
</dbReference>
<dbReference type="InterPro" id="IPR004629">
    <property type="entry name" value="WecG_TagA_CpsF"/>
</dbReference>
<dbReference type="RefSeq" id="WP_083413334.1">
    <property type="nucleotide sequence ID" value="NZ_FOXO01000001.1"/>
</dbReference>
<feature type="transmembrane region" description="Helical" evidence="3">
    <location>
        <begin position="112"/>
        <end position="132"/>
    </location>
</feature>